<dbReference type="Proteomes" id="UP001165090">
    <property type="component" value="Unassembled WGS sequence"/>
</dbReference>
<dbReference type="EMBL" id="BSDZ01000016">
    <property type="protein sequence ID" value="GLI63837.1"/>
    <property type="molecule type" value="Genomic_DNA"/>
</dbReference>
<sequence>ERWRRRSTFPSGTSKSKLLKSSCDAATRAAVAVVRRALGPRAFVAFDASPYAVAKTLVLERMLRTGGPAATDLTLQVWFSATWTSDAQTAFWRTLTELWAENRHGGRKGGGNMPTAVLSYFHHWLLRDVSLTESRQRWFSEWKRRLYGEVGQFRDNVPKADGEREAG</sequence>
<feature type="non-terminal residue" evidence="1">
    <location>
        <position position="1"/>
    </location>
</feature>
<feature type="non-terminal residue" evidence="1">
    <location>
        <position position="167"/>
    </location>
</feature>
<evidence type="ECO:0000313" key="2">
    <source>
        <dbReference type="Proteomes" id="UP001165090"/>
    </source>
</evidence>
<comment type="caution">
    <text evidence="1">The sequence shown here is derived from an EMBL/GenBank/DDBJ whole genome shotgun (WGS) entry which is preliminary data.</text>
</comment>
<name>A0ABQ5S1S8_9CHLO</name>
<reference evidence="1 2" key="1">
    <citation type="journal article" date="2023" name="IScience">
        <title>Expanded male sex-determining region conserved during the evolution of homothallism in the green alga Volvox.</title>
        <authorList>
            <person name="Yamamoto K."/>
            <person name="Matsuzaki R."/>
            <person name="Mahakham W."/>
            <person name="Heman W."/>
            <person name="Sekimoto H."/>
            <person name="Kawachi M."/>
            <person name="Minakuchi Y."/>
            <person name="Toyoda A."/>
            <person name="Nozaki H."/>
        </authorList>
    </citation>
    <scope>NUCLEOTIDE SEQUENCE [LARGE SCALE GENOMIC DNA]</scope>
    <source>
        <strain evidence="1 2">NIES-4468</strain>
    </source>
</reference>
<protein>
    <submittedName>
        <fullName evidence="1">Uncharacterized protein</fullName>
    </submittedName>
</protein>
<accession>A0ABQ5S1S8</accession>
<gene>
    <name evidence="1" type="ORF">VaNZ11_006936</name>
</gene>
<proteinExistence type="predicted"/>
<keyword evidence="2" id="KW-1185">Reference proteome</keyword>
<organism evidence="1 2">
    <name type="scientific">Volvox africanus</name>
    <dbReference type="NCBI Taxonomy" id="51714"/>
    <lineage>
        <taxon>Eukaryota</taxon>
        <taxon>Viridiplantae</taxon>
        <taxon>Chlorophyta</taxon>
        <taxon>core chlorophytes</taxon>
        <taxon>Chlorophyceae</taxon>
        <taxon>CS clade</taxon>
        <taxon>Chlamydomonadales</taxon>
        <taxon>Volvocaceae</taxon>
        <taxon>Volvox</taxon>
    </lineage>
</organism>
<evidence type="ECO:0000313" key="1">
    <source>
        <dbReference type="EMBL" id="GLI63837.1"/>
    </source>
</evidence>